<proteinExistence type="predicted"/>
<comment type="caution">
    <text evidence="7">The sequence shown here is derived from an EMBL/GenBank/DDBJ whole genome shotgun (WGS) entry which is preliminary data.</text>
</comment>
<dbReference type="Pfam" id="PF00503">
    <property type="entry name" value="G-alpha"/>
    <property type="match status" value="1"/>
</dbReference>
<name>A0A8H2XF60_9AGAM</name>
<dbReference type="GO" id="GO:0005525">
    <property type="term" value="F:GTP binding"/>
    <property type="evidence" value="ECO:0007669"/>
    <property type="project" value="UniProtKB-KW"/>
</dbReference>
<dbReference type="GO" id="GO:0046872">
    <property type="term" value="F:metal ion binding"/>
    <property type="evidence" value="ECO:0007669"/>
    <property type="project" value="UniProtKB-KW"/>
</dbReference>
<dbReference type="InterPro" id="IPR001019">
    <property type="entry name" value="Gprotein_alpha_su"/>
</dbReference>
<dbReference type="SUPFAM" id="SSF47895">
    <property type="entry name" value="Transducin (alpha subunit), insertion domain"/>
    <property type="match status" value="1"/>
</dbReference>
<evidence type="ECO:0000256" key="6">
    <source>
        <dbReference type="PIRSR" id="PIRSR601019-2"/>
    </source>
</evidence>
<protein>
    <submittedName>
        <fullName evidence="7">Uncharacterized protein</fullName>
    </submittedName>
</protein>
<dbReference type="GO" id="GO:0003924">
    <property type="term" value="F:GTPase activity"/>
    <property type="evidence" value="ECO:0007669"/>
    <property type="project" value="InterPro"/>
</dbReference>
<dbReference type="PANTHER" id="PTHR10218:SF302">
    <property type="entry name" value="GUANINE NUCLEOTIDE-BINDING PROTEIN ALPHA-5 SUBUNIT"/>
    <property type="match status" value="1"/>
</dbReference>
<dbReference type="SUPFAM" id="SSF52540">
    <property type="entry name" value="P-loop containing nucleoside triphosphate hydrolases"/>
    <property type="match status" value="1"/>
</dbReference>
<dbReference type="GO" id="GO:0031683">
    <property type="term" value="F:G-protein beta/gamma-subunit complex binding"/>
    <property type="evidence" value="ECO:0007669"/>
    <property type="project" value="InterPro"/>
</dbReference>
<dbReference type="PROSITE" id="PS51882">
    <property type="entry name" value="G_ALPHA"/>
    <property type="match status" value="1"/>
</dbReference>
<dbReference type="EMBL" id="CAJMWY010000194">
    <property type="protein sequence ID" value="CAE6421256.1"/>
    <property type="molecule type" value="Genomic_DNA"/>
</dbReference>
<evidence type="ECO:0000256" key="2">
    <source>
        <dbReference type="ARBA" id="ARBA00022741"/>
    </source>
</evidence>
<dbReference type="FunFam" id="3.40.50.300:FF:000720">
    <property type="entry name" value="Guanine nucleotide-binding protein G(k) subunit alpha"/>
    <property type="match status" value="1"/>
</dbReference>
<dbReference type="InterPro" id="IPR011025">
    <property type="entry name" value="GproteinA_insert"/>
</dbReference>
<keyword evidence="2 5" id="KW-0547">Nucleotide-binding</keyword>
<organism evidence="7 8">
    <name type="scientific">Rhizoctonia solani</name>
    <dbReference type="NCBI Taxonomy" id="456999"/>
    <lineage>
        <taxon>Eukaryota</taxon>
        <taxon>Fungi</taxon>
        <taxon>Dikarya</taxon>
        <taxon>Basidiomycota</taxon>
        <taxon>Agaricomycotina</taxon>
        <taxon>Agaricomycetes</taxon>
        <taxon>Cantharellales</taxon>
        <taxon>Ceratobasidiaceae</taxon>
        <taxon>Rhizoctonia</taxon>
    </lineage>
</organism>
<feature type="binding site" evidence="5">
    <location>
        <begin position="172"/>
        <end position="178"/>
    </location>
    <ligand>
        <name>GTP</name>
        <dbReference type="ChEBI" id="CHEBI:37565"/>
    </ligand>
</feature>
<evidence type="ECO:0000256" key="5">
    <source>
        <dbReference type="PIRSR" id="PIRSR601019-1"/>
    </source>
</evidence>
<gene>
    <name evidence="7" type="ORF">RDB_LOCUS13372</name>
</gene>
<keyword evidence="1 6" id="KW-0479">Metal-binding</keyword>
<evidence type="ECO:0000313" key="7">
    <source>
        <dbReference type="EMBL" id="CAE6421256.1"/>
    </source>
</evidence>
<keyword evidence="4" id="KW-0807">Transducer</keyword>
<accession>A0A8H2XF60</accession>
<dbReference type="GO" id="GO:0005834">
    <property type="term" value="C:heterotrimeric G-protein complex"/>
    <property type="evidence" value="ECO:0007669"/>
    <property type="project" value="TreeGrafter"/>
</dbReference>
<dbReference type="InterPro" id="IPR027417">
    <property type="entry name" value="P-loop_NTPase"/>
</dbReference>
<feature type="binding site" evidence="6">
    <location>
        <position position="178"/>
    </location>
    <ligand>
        <name>Mg(2+)</name>
        <dbReference type="ChEBI" id="CHEBI:18420"/>
    </ligand>
</feature>
<evidence type="ECO:0000313" key="8">
    <source>
        <dbReference type="Proteomes" id="UP000663861"/>
    </source>
</evidence>
<dbReference type="GO" id="GO:0005737">
    <property type="term" value="C:cytoplasm"/>
    <property type="evidence" value="ECO:0007669"/>
    <property type="project" value="TreeGrafter"/>
</dbReference>
<feature type="binding site" evidence="5">
    <location>
        <begin position="268"/>
        <end position="271"/>
    </location>
    <ligand>
        <name>GTP</name>
        <dbReference type="ChEBI" id="CHEBI:37565"/>
    </ligand>
</feature>
<dbReference type="PANTHER" id="PTHR10218">
    <property type="entry name" value="GTP-BINDING PROTEIN ALPHA SUBUNIT"/>
    <property type="match status" value="1"/>
</dbReference>
<dbReference type="GO" id="GO:0001664">
    <property type="term" value="F:G protein-coupled receptor binding"/>
    <property type="evidence" value="ECO:0007669"/>
    <property type="project" value="TreeGrafter"/>
</dbReference>
<reference evidence="7" key="1">
    <citation type="submission" date="2021-01" db="EMBL/GenBank/DDBJ databases">
        <authorList>
            <person name="Kaushik A."/>
        </authorList>
    </citation>
    <scope>NUCLEOTIDE SEQUENCE</scope>
    <source>
        <strain evidence="7">AG4-RS23</strain>
    </source>
</reference>
<dbReference type="Gene3D" id="3.40.50.300">
    <property type="entry name" value="P-loop containing nucleotide triphosphate hydrolases"/>
    <property type="match status" value="1"/>
</dbReference>
<keyword evidence="3 5" id="KW-0342">GTP-binding</keyword>
<evidence type="ECO:0000256" key="1">
    <source>
        <dbReference type="ARBA" id="ARBA00022723"/>
    </source>
</evidence>
<evidence type="ECO:0000256" key="3">
    <source>
        <dbReference type="ARBA" id="ARBA00023134"/>
    </source>
</evidence>
<dbReference type="AlphaFoldDB" id="A0A8H2XF60"/>
<dbReference type="Gene3D" id="1.10.400.10">
    <property type="entry name" value="GI Alpha 1, domain 2-like"/>
    <property type="match status" value="1"/>
</dbReference>
<dbReference type="SMART" id="SM00275">
    <property type="entry name" value="G_alpha"/>
    <property type="match status" value="1"/>
</dbReference>
<dbReference type="Proteomes" id="UP000663861">
    <property type="component" value="Unassembled WGS sequence"/>
</dbReference>
<dbReference type="GO" id="GO:0007188">
    <property type="term" value="P:adenylate cyclase-modulating G protein-coupled receptor signaling pathway"/>
    <property type="evidence" value="ECO:0007669"/>
    <property type="project" value="TreeGrafter"/>
</dbReference>
<keyword evidence="6" id="KW-0460">Magnesium</keyword>
<dbReference type="PRINTS" id="PR00318">
    <property type="entry name" value="GPROTEINA"/>
</dbReference>
<evidence type="ECO:0000256" key="4">
    <source>
        <dbReference type="ARBA" id="ARBA00023224"/>
    </source>
</evidence>
<sequence length="348" mass="39702">MVSSRFNLANPTNDDSQTFARMRLRLTPLRSVELSIVQSLSSPKEVARLQSDGRSNERGISGSKLGRECDDVVVHPDSIWQRLLQRCIHTTGTIEAGALPTVEHEGVVVHTDDPFMMLEACAADMKQLWSCSVVRQYLKQTGTFIEEISGFFLDDIERIISPGYVPTDDDILRSRIKTIRPTETILRCLESGLEWRIHDVGGARRQRAKWAPFFDDMDSLIVIVPVSAFNQVLDEDPTVNRLQDSFEMWRELCNTTTLHHIPVLLFLNKIDLLEKKLHAGINFSEYLISYRDRPNEPKSVLNYLNARFAAIRQRSGPPDIAQCYTHHTSVVDRRTTQMITTHIRDKVG</sequence>